<dbReference type="PROSITE" id="PS50835">
    <property type="entry name" value="IG_LIKE"/>
    <property type="match status" value="2"/>
</dbReference>
<feature type="domain" description="Ig-like" evidence="7">
    <location>
        <begin position="516"/>
        <end position="603"/>
    </location>
</feature>
<dbReference type="InterPro" id="IPR052577">
    <property type="entry name" value="VWA7"/>
</dbReference>
<reference evidence="8 9" key="1">
    <citation type="submission" date="2020-04" db="EMBL/GenBank/DDBJ databases">
        <authorList>
            <person name="Wallbank WR R."/>
            <person name="Pardo Diaz C."/>
            <person name="Kozak K."/>
            <person name="Martin S."/>
            <person name="Jiggins C."/>
            <person name="Moest M."/>
            <person name="Warren A I."/>
            <person name="Byers J.R.P. K."/>
            <person name="Montejo-Kovacevich G."/>
            <person name="Yen C E."/>
        </authorList>
    </citation>
    <scope>NUCLEOTIDE SEQUENCE [LARGE SCALE GENOMIC DNA]</scope>
</reference>
<dbReference type="InterPro" id="IPR013098">
    <property type="entry name" value="Ig_I-set"/>
</dbReference>
<accession>A0A8S0ZKY4</accession>
<dbReference type="OrthoDB" id="5985519at2759"/>
<feature type="signal peptide" evidence="5">
    <location>
        <begin position="1"/>
        <end position="24"/>
    </location>
</feature>
<comment type="subcellular location">
    <subcellularLocation>
        <location evidence="1">Secreted</location>
    </subcellularLocation>
</comment>
<dbReference type="Pfam" id="PF13927">
    <property type="entry name" value="Ig_3"/>
    <property type="match status" value="1"/>
</dbReference>
<dbReference type="GO" id="GO:0005576">
    <property type="term" value="C:extracellular region"/>
    <property type="evidence" value="ECO:0007669"/>
    <property type="project" value="UniProtKB-SubCell"/>
</dbReference>
<keyword evidence="3 5" id="KW-0732">Signal</keyword>
<dbReference type="GO" id="GO:0032991">
    <property type="term" value="C:protein-containing complex"/>
    <property type="evidence" value="ECO:0007669"/>
    <property type="project" value="UniProtKB-ARBA"/>
</dbReference>
<evidence type="ECO:0000313" key="9">
    <source>
        <dbReference type="Proteomes" id="UP000494106"/>
    </source>
</evidence>
<dbReference type="Gene3D" id="3.40.50.410">
    <property type="entry name" value="von Willebrand factor, type A domain"/>
    <property type="match status" value="1"/>
</dbReference>
<gene>
    <name evidence="8" type="ORF">APLA_LOCUS4705</name>
</gene>
<comment type="caution">
    <text evidence="8">The sequence shown here is derived from an EMBL/GenBank/DDBJ whole genome shotgun (WGS) entry which is preliminary data.</text>
</comment>
<dbReference type="InterPro" id="IPR003599">
    <property type="entry name" value="Ig_sub"/>
</dbReference>
<evidence type="ECO:0000256" key="3">
    <source>
        <dbReference type="ARBA" id="ARBA00022729"/>
    </source>
</evidence>
<sequence length="613" mass="68233">MTCDRSYCVAFVYFLVTQICLVYGQEINKSSLTFVIDDSGSMTDEIEQVKSSVDSIFETVMMSKTSQIQNFVLVTFNDPDYILHVVTEEKEVFRAAASKVHVRDGIPLCPEKAMTGIKVGIENSLPLSTLYVFTDASAKDSEMYEEVKNMAQKKQIQVTFMLTGDCGSRENRRYKVYNQLARATNGEVFNLMKSDILDILEYVKENTKSRSDIIASKIFPPGYGNKIEYAVDSKMNDLIISVTGLTPKIEVTDSEGNKVDIKHIVNKDEIAIMKATDLKPGVYVADVGSTSETYVKVMAKTSVNFYYGFSPFETSSLSDTATRPAPDGESYLSIKLQGEGVKLESVKIFDMDGNILEELPLRLNNEKERLYVTKSFHPPNIAFQLSVFGYVEENKSSIKRTSLTPIERQSAIVGSAVNVAPSVTIIEGAKLFVDYRTPLQVKCKVHGYPKPDITWQEKDSGVTTGPSNVLVIEAPYDYMSILHIEKPNKNITYECKAQNTLDTIKSNIQIETNVYFNVLETPPDTVEIEYGKEGNIRCIIDASPPASISWQYNGSLLSNGTDIVISPDMQTVTIKHATLESQGIFICEVKNEYNTKSFSSKVSVIGLGTYSVC</sequence>
<evidence type="ECO:0000259" key="6">
    <source>
        <dbReference type="PROSITE" id="PS50234"/>
    </source>
</evidence>
<dbReference type="InterPro" id="IPR056861">
    <property type="entry name" value="HMCN1-like_VWA"/>
</dbReference>
<evidence type="ECO:0008006" key="10">
    <source>
        <dbReference type="Google" id="ProtNLM"/>
    </source>
</evidence>
<organism evidence="8 9">
    <name type="scientific">Arctia plantaginis</name>
    <name type="common">Wood tiger moth</name>
    <name type="synonym">Phalaena plantaginis</name>
    <dbReference type="NCBI Taxonomy" id="874455"/>
    <lineage>
        <taxon>Eukaryota</taxon>
        <taxon>Metazoa</taxon>
        <taxon>Ecdysozoa</taxon>
        <taxon>Arthropoda</taxon>
        <taxon>Hexapoda</taxon>
        <taxon>Insecta</taxon>
        <taxon>Pterygota</taxon>
        <taxon>Neoptera</taxon>
        <taxon>Endopterygota</taxon>
        <taxon>Lepidoptera</taxon>
        <taxon>Glossata</taxon>
        <taxon>Ditrysia</taxon>
        <taxon>Noctuoidea</taxon>
        <taxon>Erebidae</taxon>
        <taxon>Arctiinae</taxon>
        <taxon>Arctia</taxon>
    </lineage>
</organism>
<evidence type="ECO:0000256" key="2">
    <source>
        <dbReference type="ARBA" id="ARBA00022525"/>
    </source>
</evidence>
<dbReference type="EMBL" id="CADEBC010000476">
    <property type="protein sequence ID" value="CAB3232085.1"/>
    <property type="molecule type" value="Genomic_DNA"/>
</dbReference>
<dbReference type="InterPro" id="IPR013783">
    <property type="entry name" value="Ig-like_fold"/>
</dbReference>
<dbReference type="InterPro" id="IPR036179">
    <property type="entry name" value="Ig-like_dom_sf"/>
</dbReference>
<dbReference type="Proteomes" id="UP000494106">
    <property type="component" value="Unassembled WGS sequence"/>
</dbReference>
<evidence type="ECO:0000256" key="5">
    <source>
        <dbReference type="SAM" id="SignalP"/>
    </source>
</evidence>
<keyword evidence="2" id="KW-0964">Secreted</keyword>
<dbReference type="InterPro" id="IPR056475">
    <property type="entry name" value="GBD_Hemicentin/VWA7"/>
</dbReference>
<dbReference type="Pfam" id="PF25106">
    <property type="entry name" value="VWA_4"/>
    <property type="match status" value="1"/>
</dbReference>
<dbReference type="Gene3D" id="2.60.40.10">
    <property type="entry name" value="Immunoglobulins"/>
    <property type="match status" value="2"/>
</dbReference>
<dbReference type="PANTHER" id="PTHR14905">
    <property type="entry name" value="NG37"/>
    <property type="match status" value="1"/>
</dbReference>
<dbReference type="SMART" id="SM00409">
    <property type="entry name" value="IG"/>
    <property type="match status" value="2"/>
</dbReference>
<dbReference type="CDD" id="cd00096">
    <property type="entry name" value="Ig"/>
    <property type="match status" value="1"/>
</dbReference>
<dbReference type="InterPro" id="IPR002035">
    <property type="entry name" value="VWF_A"/>
</dbReference>
<dbReference type="PANTHER" id="PTHR14905:SF7">
    <property type="entry name" value="VON WILLEBRAND FACTOR A DOMAIN-CONTAINING PROTEIN 7"/>
    <property type="match status" value="1"/>
</dbReference>
<evidence type="ECO:0000259" key="7">
    <source>
        <dbReference type="PROSITE" id="PS50835"/>
    </source>
</evidence>
<feature type="domain" description="Ig-like" evidence="7">
    <location>
        <begin position="421"/>
        <end position="511"/>
    </location>
</feature>
<dbReference type="AlphaFoldDB" id="A0A8S0ZKY4"/>
<dbReference type="PROSITE" id="PS50234">
    <property type="entry name" value="VWFA"/>
    <property type="match status" value="1"/>
</dbReference>
<dbReference type="SUPFAM" id="SSF53300">
    <property type="entry name" value="vWA-like"/>
    <property type="match status" value="1"/>
</dbReference>
<keyword evidence="4" id="KW-0325">Glycoprotein</keyword>
<dbReference type="Pfam" id="PF23560">
    <property type="entry name" value="GBD_Hemicentin"/>
    <property type="match status" value="1"/>
</dbReference>
<evidence type="ECO:0000313" key="8">
    <source>
        <dbReference type="EMBL" id="CAB3232085.1"/>
    </source>
</evidence>
<name>A0A8S0ZKY4_ARCPL</name>
<feature type="domain" description="VWFA" evidence="6">
    <location>
        <begin position="31"/>
        <end position="270"/>
    </location>
</feature>
<keyword evidence="9" id="KW-1185">Reference proteome</keyword>
<protein>
    <recommendedName>
        <fullName evidence="10">Hemicentin-1-like</fullName>
    </recommendedName>
</protein>
<evidence type="ECO:0000256" key="1">
    <source>
        <dbReference type="ARBA" id="ARBA00004613"/>
    </source>
</evidence>
<dbReference type="InterPro" id="IPR003598">
    <property type="entry name" value="Ig_sub2"/>
</dbReference>
<evidence type="ECO:0000256" key="4">
    <source>
        <dbReference type="ARBA" id="ARBA00023180"/>
    </source>
</evidence>
<dbReference type="InterPro" id="IPR036465">
    <property type="entry name" value="vWFA_dom_sf"/>
</dbReference>
<dbReference type="SMART" id="SM00408">
    <property type="entry name" value="IGc2"/>
    <property type="match status" value="2"/>
</dbReference>
<feature type="chain" id="PRO_5035865788" description="Hemicentin-1-like" evidence="5">
    <location>
        <begin position="25"/>
        <end position="613"/>
    </location>
</feature>
<proteinExistence type="predicted"/>
<dbReference type="InterPro" id="IPR007110">
    <property type="entry name" value="Ig-like_dom"/>
</dbReference>
<dbReference type="SUPFAM" id="SSF48726">
    <property type="entry name" value="Immunoglobulin"/>
    <property type="match status" value="2"/>
</dbReference>
<dbReference type="Pfam" id="PF07679">
    <property type="entry name" value="I-set"/>
    <property type="match status" value="1"/>
</dbReference>